<dbReference type="SUPFAM" id="SSF48403">
    <property type="entry name" value="Ankyrin repeat"/>
    <property type="match status" value="1"/>
</dbReference>
<dbReference type="InterPro" id="IPR002110">
    <property type="entry name" value="Ankyrin_rpt"/>
</dbReference>
<reference evidence="3" key="1">
    <citation type="submission" date="2023-02" db="EMBL/GenBank/DDBJ databases">
        <title>Colletotrichum kahawae CIFC_Que2 genome sequencing and assembly.</title>
        <authorList>
            <person name="Baroncelli R."/>
        </authorList>
    </citation>
    <scope>NUCLEOTIDE SEQUENCE</scope>
    <source>
        <strain evidence="3">CIFC_Que2</strain>
    </source>
</reference>
<feature type="compositionally biased region" description="Pro residues" evidence="2">
    <location>
        <begin position="52"/>
        <end position="61"/>
    </location>
</feature>
<dbReference type="Proteomes" id="UP001281614">
    <property type="component" value="Unassembled WGS sequence"/>
</dbReference>
<evidence type="ECO:0000256" key="1">
    <source>
        <dbReference type="PROSITE-ProRule" id="PRU00023"/>
    </source>
</evidence>
<comment type="caution">
    <text evidence="3">The sequence shown here is derived from an EMBL/GenBank/DDBJ whole genome shotgun (WGS) entry which is preliminary data.</text>
</comment>
<name>A0AAD9YVX9_COLKA</name>
<keyword evidence="4" id="KW-1185">Reference proteome</keyword>
<keyword evidence="1" id="KW-0040">ANK repeat</keyword>
<feature type="region of interest" description="Disordered" evidence="2">
    <location>
        <begin position="1"/>
        <end position="69"/>
    </location>
</feature>
<sequence length="309" mass="33577">MKKSPLSSNSPPSSPTSVYSVSEDTIVGQQSPTWSSGCSPNDTIIEERVNKSPPPSEPSPSSPTSVYSVSEDTIIGQQSPTWSSGCSSNETIVQDLVSFEVASPLPCPLLTAILDGDVYTVEQLSKQGVPISASDSWLLYRACIQGIDMIQALMQNPTIDFNRELPFNNCRIIHHLLLTPADDFIADKIETIRFLIRRGVSPFHRDNLGDTALHILAGPVHRPAGLASPENQLARLEGLEPQSQTLLEELLDMISEGSFEQRDPINMANNYGNTALVVALLYRNVPGARALLVHGADANIKGELDLFED</sequence>
<dbReference type="Gene3D" id="1.25.40.20">
    <property type="entry name" value="Ankyrin repeat-containing domain"/>
    <property type="match status" value="2"/>
</dbReference>
<dbReference type="EMBL" id="VYYT01000007">
    <property type="protein sequence ID" value="KAK2778950.1"/>
    <property type="molecule type" value="Genomic_DNA"/>
</dbReference>
<organism evidence="3 4">
    <name type="scientific">Colletotrichum kahawae</name>
    <name type="common">Coffee berry disease fungus</name>
    <dbReference type="NCBI Taxonomy" id="34407"/>
    <lineage>
        <taxon>Eukaryota</taxon>
        <taxon>Fungi</taxon>
        <taxon>Dikarya</taxon>
        <taxon>Ascomycota</taxon>
        <taxon>Pezizomycotina</taxon>
        <taxon>Sordariomycetes</taxon>
        <taxon>Hypocreomycetidae</taxon>
        <taxon>Glomerellales</taxon>
        <taxon>Glomerellaceae</taxon>
        <taxon>Colletotrichum</taxon>
        <taxon>Colletotrichum gloeosporioides species complex</taxon>
    </lineage>
</organism>
<gene>
    <name evidence="3" type="ORF">CKAH01_11541</name>
</gene>
<feature type="compositionally biased region" description="Low complexity" evidence="2">
    <location>
        <begin position="1"/>
        <end position="22"/>
    </location>
</feature>
<evidence type="ECO:0000256" key="2">
    <source>
        <dbReference type="SAM" id="MobiDB-lite"/>
    </source>
</evidence>
<dbReference type="PROSITE" id="PS50088">
    <property type="entry name" value="ANK_REPEAT"/>
    <property type="match status" value="1"/>
</dbReference>
<evidence type="ECO:0008006" key="5">
    <source>
        <dbReference type="Google" id="ProtNLM"/>
    </source>
</evidence>
<dbReference type="AlphaFoldDB" id="A0AAD9YVX9"/>
<dbReference type="InterPro" id="IPR036770">
    <property type="entry name" value="Ankyrin_rpt-contain_sf"/>
</dbReference>
<evidence type="ECO:0000313" key="3">
    <source>
        <dbReference type="EMBL" id="KAK2778950.1"/>
    </source>
</evidence>
<feature type="repeat" description="ANK" evidence="1">
    <location>
        <begin position="271"/>
        <end position="303"/>
    </location>
</feature>
<dbReference type="Pfam" id="PF00023">
    <property type="entry name" value="Ank"/>
    <property type="match status" value="1"/>
</dbReference>
<evidence type="ECO:0000313" key="4">
    <source>
        <dbReference type="Proteomes" id="UP001281614"/>
    </source>
</evidence>
<feature type="compositionally biased region" description="Polar residues" evidence="2">
    <location>
        <begin position="27"/>
        <end position="42"/>
    </location>
</feature>
<accession>A0AAD9YVX9</accession>
<proteinExistence type="predicted"/>
<protein>
    <recommendedName>
        <fullName evidence="5">Ankyrin repeat protein</fullName>
    </recommendedName>
</protein>